<feature type="compositionally biased region" description="Gly residues" evidence="12">
    <location>
        <begin position="187"/>
        <end position="197"/>
    </location>
</feature>
<feature type="transmembrane region" description="Helical" evidence="13">
    <location>
        <begin position="95"/>
        <end position="115"/>
    </location>
</feature>
<dbReference type="PANTHER" id="PTHR22776">
    <property type="entry name" value="MARVEL-CONTAINING POTENTIAL LIPID RAFT-ASSOCIATED PROTEIN"/>
    <property type="match status" value="1"/>
</dbReference>
<keyword evidence="4 11" id="KW-0812">Transmembrane</keyword>
<evidence type="ECO:0000256" key="13">
    <source>
        <dbReference type="SAM" id="Phobius"/>
    </source>
</evidence>
<evidence type="ECO:0000256" key="7">
    <source>
        <dbReference type="ARBA" id="ARBA00034721"/>
    </source>
</evidence>
<dbReference type="AlphaFoldDB" id="A0AAJ7UBQ6"/>
<organism evidence="15 16">
    <name type="scientific">Petromyzon marinus</name>
    <name type="common">Sea lamprey</name>
    <dbReference type="NCBI Taxonomy" id="7757"/>
    <lineage>
        <taxon>Eukaryota</taxon>
        <taxon>Metazoa</taxon>
        <taxon>Chordata</taxon>
        <taxon>Craniata</taxon>
        <taxon>Vertebrata</taxon>
        <taxon>Cyclostomata</taxon>
        <taxon>Hyperoartia</taxon>
        <taxon>Petromyzontiformes</taxon>
        <taxon>Petromyzontidae</taxon>
        <taxon>Petromyzon</taxon>
    </lineage>
</organism>
<dbReference type="Proteomes" id="UP001318040">
    <property type="component" value="Chromosome 63"/>
</dbReference>
<protein>
    <recommendedName>
        <fullName evidence="9">Plasmolipin</fullName>
    </recommendedName>
    <alternativeName>
        <fullName evidence="10">Plasma membrane proteolipid</fullName>
    </alternativeName>
</protein>
<evidence type="ECO:0000256" key="8">
    <source>
        <dbReference type="ARBA" id="ARBA00049979"/>
    </source>
</evidence>
<dbReference type="RefSeq" id="XP_032833518.1">
    <property type="nucleotide sequence ID" value="XM_032977627.1"/>
</dbReference>
<keyword evidence="6 11" id="KW-0472">Membrane</keyword>
<proteinExistence type="inferred from homology"/>
<dbReference type="GeneID" id="116956148"/>
<dbReference type="PROSITE" id="PS51225">
    <property type="entry name" value="MARVEL"/>
    <property type="match status" value="1"/>
</dbReference>
<feature type="domain" description="MARVEL" evidence="14">
    <location>
        <begin position="29"/>
        <end position="162"/>
    </location>
</feature>
<evidence type="ECO:0000259" key="14">
    <source>
        <dbReference type="PROSITE" id="PS51225"/>
    </source>
</evidence>
<reference evidence="16" key="1">
    <citation type="submission" date="2025-08" db="UniProtKB">
        <authorList>
            <consortium name="RefSeq"/>
        </authorList>
    </citation>
    <scope>IDENTIFICATION</scope>
    <source>
        <tissue evidence="16">Sperm</tissue>
    </source>
</reference>
<keyword evidence="15" id="KW-1185">Reference proteome</keyword>
<dbReference type="InterPro" id="IPR008253">
    <property type="entry name" value="Marvel"/>
</dbReference>
<evidence type="ECO:0000256" key="12">
    <source>
        <dbReference type="SAM" id="MobiDB-lite"/>
    </source>
</evidence>
<dbReference type="PRINTS" id="PR01884">
    <property type="entry name" value="MALPROTEIN"/>
</dbReference>
<evidence type="ECO:0000256" key="6">
    <source>
        <dbReference type="ARBA" id="ARBA00023136"/>
    </source>
</evidence>
<comment type="subcellular location">
    <subcellularLocation>
        <location evidence="1">Apical cell membrane</location>
        <topology evidence="1">Multi-pass membrane protein</topology>
    </subcellularLocation>
    <subcellularLocation>
        <location evidence="8">Myelin membrane</location>
        <topology evidence="8">Multi-pass membrane protein</topology>
    </subcellularLocation>
</comment>
<feature type="compositionally biased region" description="Gly residues" evidence="12">
    <location>
        <begin position="169"/>
        <end position="180"/>
    </location>
</feature>
<dbReference type="PANTHER" id="PTHR22776:SF9">
    <property type="entry name" value="PLASMOLIPIN"/>
    <property type="match status" value="1"/>
</dbReference>
<evidence type="ECO:0000256" key="5">
    <source>
        <dbReference type="ARBA" id="ARBA00022989"/>
    </source>
</evidence>
<name>A0AAJ7UBQ6_PETMA</name>
<evidence type="ECO:0000256" key="4">
    <source>
        <dbReference type="ARBA" id="ARBA00022692"/>
    </source>
</evidence>
<accession>A0AAJ7UBQ6</accession>
<dbReference type="InterPro" id="IPR013295">
    <property type="entry name" value="MAL"/>
</dbReference>
<evidence type="ECO:0000256" key="1">
    <source>
        <dbReference type="ARBA" id="ARBA00004424"/>
    </source>
</evidence>
<keyword evidence="3" id="KW-1003">Cell membrane</keyword>
<comment type="subunit">
    <text evidence="2">Forms oligomers.</text>
</comment>
<evidence type="ECO:0000256" key="10">
    <source>
        <dbReference type="ARBA" id="ARBA00050050"/>
    </source>
</evidence>
<keyword evidence="5 13" id="KW-1133">Transmembrane helix</keyword>
<dbReference type="KEGG" id="pmrn:116956148"/>
<dbReference type="GO" id="GO:0043209">
    <property type="term" value="C:myelin sheath"/>
    <property type="evidence" value="ECO:0007669"/>
    <property type="project" value="UniProtKB-SubCell"/>
</dbReference>
<feature type="transmembrane region" description="Helical" evidence="13">
    <location>
        <begin position="33"/>
        <end position="53"/>
    </location>
</feature>
<evidence type="ECO:0000313" key="15">
    <source>
        <dbReference type="Proteomes" id="UP001318040"/>
    </source>
</evidence>
<feature type="transmembrane region" description="Helical" evidence="13">
    <location>
        <begin position="65"/>
        <end position="83"/>
    </location>
</feature>
<dbReference type="GO" id="GO:0042552">
    <property type="term" value="P:myelination"/>
    <property type="evidence" value="ECO:0007669"/>
    <property type="project" value="TreeGrafter"/>
</dbReference>
<evidence type="ECO:0000313" key="16">
    <source>
        <dbReference type="RefSeq" id="XP_032833518.1"/>
    </source>
</evidence>
<dbReference type="Pfam" id="PF01284">
    <property type="entry name" value="MARVEL"/>
    <property type="match status" value="1"/>
</dbReference>
<gene>
    <name evidence="16" type="primary">LOC116956148</name>
</gene>
<feature type="region of interest" description="Disordered" evidence="12">
    <location>
        <begin position="169"/>
        <end position="197"/>
    </location>
</feature>
<evidence type="ECO:0000256" key="11">
    <source>
        <dbReference type="PROSITE-ProRule" id="PRU00581"/>
    </source>
</evidence>
<evidence type="ECO:0000256" key="2">
    <source>
        <dbReference type="ARBA" id="ARBA00011815"/>
    </source>
</evidence>
<dbReference type="GO" id="GO:0019911">
    <property type="term" value="F:structural constituent of myelin sheath"/>
    <property type="evidence" value="ECO:0007669"/>
    <property type="project" value="TreeGrafter"/>
</dbReference>
<evidence type="ECO:0000256" key="9">
    <source>
        <dbReference type="ARBA" id="ARBA00050024"/>
    </source>
</evidence>
<comment type="similarity">
    <text evidence="7">Belongs to the MAL family.</text>
</comment>
<sequence>MVDNNGVGSTRTEQQGAGSVFFPSLNSSYLRSLFGTIALGELLCGLLAWSLVASTPYWLFAAYKWVMFVTVFCWVMTLLLVAYQSLALPVHCLSVPWPLFVLCLDALSAVMYLTAFITDAASVRLASGVPSVYNRWAASTFFALLCTLLYAAGSYLGWLEWKSGGESGATGSSSGGGGGHVTTAHGLEGGVPGPYQQ</sequence>
<dbReference type="GO" id="GO:0016324">
    <property type="term" value="C:apical plasma membrane"/>
    <property type="evidence" value="ECO:0007669"/>
    <property type="project" value="UniProtKB-SubCell"/>
</dbReference>
<dbReference type="InterPro" id="IPR050578">
    <property type="entry name" value="MARVEL-CKLF_proteins"/>
</dbReference>
<evidence type="ECO:0000256" key="3">
    <source>
        <dbReference type="ARBA" id="ARBA00022475"/>
    </source>
</evidence>
<feature type="transmembrane region" description="Helical" evidence="13">
    <location>
        <begin position="136"/>
        <end position="158"/>
    </location>
</feature>